<accession>A0A2S6H287</accession>
<keyword evidence="4" id="KW-1185">Reference proteome</keyword>
<keyword evidence="1" id="KW-0472">Membrane</keyword>
<gene>
    <name evidence="3" type="ORF">B0F88_10764</name>
</gene>
<sequence>MGKPLKIILSTVAAMAFLLIAAVCILPFVFDPNDFKPEIVAAVKDKTGRELVLDGELKLSLFPWASISTGKIELSNAPGFQDRPFATIEEGSVKVRLLPLLSKKIEISRIALKGLVLNLARNKQGIANWSDLTASDDTKTVAPAAAAGKQEEQPIATAAPADFEIGGIAIENARINWDDLQAEKHIEIKDFNLNTDEFAFDEPIGIAATLTATDTESKTAHTIKLSTELSVNEQLDSIALVHSDLQVTTSGETVPGKSLTTALAVADTALNMSRQTAKISGLQLKSGDAALSAELTGANIKDKPSFQGPVSIASFSPAKFMQQLGIVLPVMQDANALGKLAVNFDLAATADSADFKNLVMTLDDSQIKGSVGIKNFAQPAIGFLLDIDTIDVDRYLPPADKSSKPIATPAVLLAVGASALPVETLRNLNAEGSVAVGKLKANGLTMQDIQLNLNAKNGAVTTQQSVQQFYQGAYSGNLSVDAHGDKSTLAVNEKIDHVQIEPLLKDYHGEARISGIVDATTQLQGQGNKTSELKSSLNGQFSFLVKNSVIKGFNLQKIIDSGKALIKGSALPADAKTDQTLFTEMSGTATINNGVIQNNDLVAKSSKLRVDGKGNINLNSEAVDYKIDAKLLNDEVAATEPEQVKAAIAIDIAGTLDKPSYTIDIASLLTDQNKAKIEKLINKIDKKLGPGVGDLLKNFLK</sequence>
<reference evidence="3 4" key="1">
    <citation type="submission" date="2018-02" db="EMBL/GenBank/DDBJ databases">
        <title>Subsurface microbial communities from deep shales in Ohio and West Virginia, USA.</title>
        <authorList>
            <person name="Wrighton K."/>
        </authorList>
    </citation>
    <scope>NUCLEOTIDE SEQUENCE [LARGE SCALE GENOMIC DNA]</scope>
    <source>
        <strain evidence="3 4">OWC-G53F</strain>
    </source>
</reference>
<dbReference type="Proteomes" id="UP000238071">
    <property type="component" value="Unassembled WGS sequence"/>
</dbReference>
<organism evidence="3 4">
    <name type="scientific">Methylobacter tundripaludum</name>
    <dbReference type="NCBI Taxonomy" id="173365"/>
    <lineage>
        <taxon>Bacteria</taxon>
        <taxon>Pseudomonadati</taxon>
        <taxon>Pseudomonadota</taxon>
        <taxon>Gammaproteobacteria</taxon>
        <taxon>Methylococcales</taxon>
        <taxon>Methylococcaceae</taxon>
        <taxon>Methylobacter</taxon>
    </lineage>
</organism>
<evidence type="ECO:0000313" key="4">
    <source>
        <dbReference type="Proteomes" id="UP000238071"/>
    </source>
</evidence>
<evidence type="ECO:0000256" key="1">
    <source>
        <dbReference type="SAM" id="Phobius"/>
    </source>
</evidence>
<dbReference type="GO" id="GO:0090313">
    <property type="term" value="P:regulation of protein targeting to membrane"/>
    <property type="evidence" value="ECO:0007669"/>
    <property type="project" value="TreeGrafter"/>
</dbReference>
<feature type="transmembrane region" description="Helical" evidence="1">
    <location>
        <begin position="7"/>
        <end position="30"/>
    </location>
</feature>
<protein>
    <submittedName>
        <fullName evidence="3">AsmA protein</fullName>
    </submittedName>
</protein>
<dbReference type="InterPro" id="IPR052894">
    <property type="entry name" value="AsmA-related"/>
</dbReference>
<name>A0A2S6H287_9GAMM</name>
<comment type="caution">
    <text evidence="3">The sequence shown here is derived from an EMBL/GenBank/DDBJ whole genome shotgun (WGS) entry which is preliminary data.</text>
</comment>
<dbReference type="Pfam" id="PF05170">
    <property type="entry name" value="AsmA"/>
    <property type="match status" value="1"/>
</dbReference>
<keyword evidence="1" id="KW-0812">Transmembrane</keyword>
<dbReference type="PANTHER" id="PTHR30441:SF4">
    <property type="entry name" value="PROTEIN ASMA"/>
    <property type="match status" value="1"/>
</dbReference>
<proteinExistence type="predicted"/>
<feature type="domain" description="AsmA" evidence="2">
    <location>
        <begin position="1"/>
        <end position="601"/>
    </location>
</feature>
<evidence type="ECO:0000313" key="3">
    <source>
        <dbReference type="EMBL" id="PPK71540.1"/>
    </source>
</evidence>
<dbReference type="AlphaFoldDB" id="A0A2S6H287"/>
<dbReference type="RefSeq" id="WP_104423814.1">
    <property type="nucleotide sequence ID" value="NZ_PTIY01000007.1"/>
</dbReference>
<dbReference type="OrthoDB" id="9766390at2"/>
<keyword evidence="1" id="KW-1133">Transmembrane helix</keyword>
<dbReference type="PANTHER" id="PTHR30441">
    <property type="entry name" value="DUF748 DOMAIN-CONTAINING PROTEIN"/>
    <property type="match status" value="1"/>
</dbReference>
<dbReference type="GO" id="GO:0005886">
    <property type="term" value="C:plasma membrane"/>
    <property type="evidence" value="ECO:0007669"/>
    <property type="project" value="TreeGrafter"/>
</dbReference>
<dbReference type="EMBL" id="PTIY01000007">
    <property type="protein sequence ID" value="PPK71540.1"/>
    <property type="molecule type" value="Genomic_DNA"/>
</dbReference>
<dbReference type="InterPro" id="IPR007844">
    <property type="entry name" value="AsmA"/>
</dbReference>
<evidence type="ECO:0000259" key="2">
    <source>
        <dbReference type="Pfam" id="PF05170"/>
    </source>
</evidence>